<dbReference type="AlphaFoldDB" id="A0A8C6HA11"/>
<name>A0A8C6HA11_MUSSI</name>
<evidence type="ECO:0000313" key="1">
    <source>
        <dbReference type="Ensembl" id="ENSMSIP00000017784.1"/>
    </source>
</evidence>
<sequence length="119" mass="13706">MSTARHFPLAFIFLEPYAVDINPPLQAENSSDRQYRAKTVFKLIYAQIHSPSSLPGTLQSWISPTFRVVIPVFYFCLFSTFIPYQISSFRLVFSIPHPTLPSLKRYDAFCFIVVCLGDY</sequence>
<keyword evidence="2" id="KW-1185">Reference proteome</keyword>
<reference evidence="1" key="1">
    <citation type="submission" date="2025-08" db="UniProtKB">
        <authorList>
            <consortium name="Ensembl"/>
        </authorList>
    </citation>
    <scope>IDENTIFICATION</scope>
</reference>
<organism evidence="1 2">
    <name type="scientific">Mus spicilegus</name>
    <name type="common">Mound-building mouse</name>
    <dbReference type="NCBI Taxonomy" id="10103"/>
    <lineage>
        <taxon>Eukaryota</taxon>
        <taxon>Metazoa</taxon>
        <taxon>Chordata</taxon>
        <taxon>Craniata</taxon>
        <taxon>Vertebrata</taxon>
        <taxon>Euteleostomi</taxon>
        <taxon>Mammalia</taxon>
        <taxon>Eutheria</taxon>
        <taxon>Euarchontoglires</taxon>
        <taxon>Glires</taxon>
        <taxon>Rodentia</taxon>
        <taxon>Myomorpha</taxon>
        <taxon>Muroidea</taxon>
        <taxon>Muridae</taxon>
        <taxon>Murinae</taxon>
        <taxon>Mus</taxon>
        <taxon>Mus</taxon>
    </lineage>
</organism>
<reference evidence="1" key="2">
    <citation type="submission" date="2025-09" db="UniProtKB">
        <authorList>
            <consortium name="Ensembl"/>
        </authorList>
    </citation>
    <scope>IDENTIFICATION</scope>
</reference>
<proteinExistence type="predicted"/>
<protein>
    <submittedName>
        <fullName evidence="1">Uncharacterized protein</fullName>
    </submittedName>
</protein>
<evidence type="ECO:0000313" key="2">
    <source>
        <dbReference type="Proteomes" id="UP000694415"/>
    </source>
</evidence>
<dbReference type="Ensembl" id="ENSMSIT00000022491.1">
    <property type="protein sequence ID" value="ENSMSIP00000017784.1"/>
    <property type="gene ID" value="ENSMSIG00000015181.1"/>
</dbReference>
<dbReference type="Proteomes" id="UP000694415">
    <property type="component" value="Unplaced"/>
</dbReference>
<accession>A0A8C6HA11</accession>